<gene>
    <name evidence="1" type="ORF">P167DRAFT_298464</name>
</gene>
<name>A0A3N4KMF8_9PEZI</name>
<organism evidence="1 2">
    <name type="scientific">Morchella conica CCBAS932</name>
    <dbReference type="NCBI Taxonomy" id="1392247"/>
    <lineage>
        <taxon>Eukaryota</taxon>
        <taxon>Fungi</taxon>
        <taxon>Dikarya</taxon>
        <taxon>Ascomycota</taxon>
        <taxon>Pezizomycotina</taxon>
        <taxon>Pezizomycetes</taxon>
        <taxon>Pezizales</taxon>
        <taxon>Morchellaceae</taxon>
        <taxon>Morchella</taxon>
    </lineage>
</organism>
<evidence type="ECO:0000313" key="2">
    <source>
        <dbReference type="Proteomes" id="UP000277580"/>
    </source>
</evidence>
<proteinExistence type="predicted"/>
<dbReference type="Proteomes" id="UP000277580">
    <property type="component" value="Unassembled WGS sequence"/>
</dbReference>
<dbReference type="EMBL" id="ML119151">
    <property type="protein sequence ID" value="RPB09521.1"/>
    <property type="molecule type" value="Genomic_DNA"/>
</dbReference>
<accession>A0A3N4KMF8</accession>
<protein>
    <submittedName>
        <fullName evidence="1">Uncharacterized protein</fullName>
    </submittedName>
</protein>
<evidence type="ECO:0000313" key="1">
    <source>
        <dbReference type="EMBL" id="RPB09521.1"/>
    </source>
</evidence>
<reference evidence="1 2" key="1">
    <citation type="journal article" date="2018" name="Nat. Ecol. Evol.">
        <title>Pezizomycetes genomes reveal the molecular basis of ectomycorrhizal truffle lifestyle.</title>
        <authorList>
            <person name="Murat C."/>
            <person name="Payen T."/>
            <person name="Noel B."/>
            <person name="Kuo A."/>
            <person name="Morin E."/>
            <person name="Chen J."/>
            <person name="Kohler A."/>
            <person name="Krizsan K."/>
            <person name="Balestrini R."/>
            <person name="Da Silva C."/>
            <person name="Montanini B."/>
            <person name="Hainaut M."/>
            <person name="Levati E."/>
            <person name="Barry K.W."/>
            <person name="Belfiori B."/>
            <person name="Cichocki N."/>
            <person name="Clum A."/>
            <person name="Dockter R.B."/>
            <person name="Fauchery L."/>
            <person name="Guy J."/>
            <person name="Iotti M."/>
            <person name="Le Tacon F."/>
            <person name="Lindquist E.A."/>
            <person name="Lipzen A."/>
            <person name="Malagnac F."/>
            <person name="Mello A."/>
            <person name="Molinier V."/>
            <person name="Miyauchi S."/>
            <person name="Poulain J."/>
            <person name="Riccioni C."/>
            <person name="Rubini A."/>
            <person name="Sitrit Y."/>
            <person name="Splivallo R."/>
            <person name="Traeger S."/>
            <person name="Wang M."/>
            <person name="Zifcakova L."/>
            <person name="Wipf D."/>
            <person name="Zambonelli A."/>
            <person name="Paolocci F."/>
            <person name="Nowrousian M."/>
            <person name="Ottonello S."/>
            <person name="Baldrian P."/>
            <person name="Spatafora J.W."/>
            <person name="Henrissat B."/>
            <person name="Nagy L.G."/>
            <person name="Aury J.M."/>
            <person name="Wincker P."/>
            <person name="Grigoriev I.V."/>
            <person name="Bonfante P."/>
            <person name="Martin F.M."/>
        </authorList>
    </citation>
    <scope>NUCLEOTIDE SEQUENCE [LARGE SCALE GENOMIC DNA]</scope>
    <source>
        <strain evidence="1 2">CCBAS932</strain>
    </source>
</reference>
<keyword evidence="2" id="KW-1185">Reference proteome</keyword>
<sequence length="166" mass="19128">MYVCCNQLRWPLKLSPMYRHILDGDTISVIRAPEQRSRLSYQSRVFQVPKRSDCFFCVGGSEQPSNVGRGRKNGRKKEKKFCLGVHAKVRWGKYFPSSFTYAQSLARRKKTLHCTCGLGKCARRRVRPSLGRSSSENYYYGNCLYFYAQARVQNEQVHVVATLASL</sequence>
<dbReference type="AlphaFoldDB" id="A0A3N4KMF8"/>
<dbReference type="InParanoid" id="A0A3N4KMF8"/>